<dbReference type="InterPro" id="IPR007173">
    <property type="entry name" value="ALO_C"/>
</dbReference>
<dbReference type="PANTHER" id="PTHR43762:SF1">
    <property type="entry name" value="D-ARABINONO-1,4-LACTONE OXIDASE"/>
    <property type="match status" value="1"/>
</dbReference>
<feature type="compositionally biased region" description="Basic residues" evidence="5">
    <location>
        <begin position="592"/>
        <end position="601"/>
    </location>
</feature>
<comment type="caution">
    <text evidence="7">The sequence shown here is derived from an EMBL/GenBank/DDBJ whole genome shotgun (WGS) entry which is preliminary data.</text>
</comment>
<feature type="compositionally biased region" description="Basic and acidic residues" evidence="5">
    <location>
        <begin position="618"/>
        <end position="648"/>
    </location>
</feature>
<dbReference type="GO" id="GO:0016020">
    <property type="term" value="C:membrane"/>
    <property type="evidence" value="ECO:0007669"/>
    <property type="project" value="InterPro"/>
</dbReference>
<dbReference type="InterPro" id="IPR016171">
    <property type="entry name" value="Vanillyl_alc_oxidase_C-sub2"/>
</dbReference>
<protein>
    <recommendedName>
        <fullName evidence="2">D-arabinono-1,4-lactone oxidase</fullName>
        <ecNumber evidence="2">1.1.3.37</ecNumber>
    </recommendedName>
    <alternativeName>
        <fullName evidence="4">L-galactono-gamma-lactone oxidase</fullName>
    </alternativeName>
</protein>
<dbReference type="PANTHER" id="PTHR43762">
    <property type="entry name" value="L-GULONOLACTONE OXIDASE"/>
    <property type="match status" value="1"/>
</dbReference>
<dbReference type="PROSITE" id="PS51387">
    <property type="entry name" value="FAD_PCMH"/>
    <property type="match status" value="1"/>
</dbReference>
<evidence type="ECO:0000256" key="4">
    <source>
        <dbReference type="ARBA" id="ARBA00033418"/>
    </source>
</evidence>
<sequence>MQGQDYAQLPRDALVAALAPYTSTDVSWHNWSKTFHARPLALFRPPDLHHTRIALELARRDARVLRPLGEGHSPSDIACTRDYMLDVRALSRVLSVHPSAPTPYVHAEAGILLSDLHPVLASHGLAMRNLGSISDQTLAGIVATATHGSGVDFGVMGTHVLGLTLLKPDNTLVECSREGETRELFEATVCGLGATGIIVSIKLEVEKAFLLRDVHTVRPFEEVVKSLDAIKSSAQHVRLWWFPTVGKVKCMLADRVVESSKPPPPKPRQNPLIAWFFDIFLGYHTIQFLLFLTRFAGPPRCARTLSPVRLVQIVTKYVLEEYFDVHALPARLALWLGGAGWGNGKQDGEEKEEEVVIVDESVKVFNVECRYPQHTTEYALPSARAKACIAELGEWLGGEMERWEGERPHFPIEIRFSKADDLWLSPSNGAETCWIGIVVFKPYALPSRYRTLFRAFERILEAHGGRPHWAKAHRLDAREVRRLYPMFGRFLRVVREVDPEGTFRNEYIERHLFHDRSRADGVQSDGREYKAFRESVPFASSSCTSPSSSSSTSPQHRDTFWWWGRTQTQKSAQRQAEEERDWRVSPSEEKVRRAREMRRGRAWWGDEDDEAFEDEDHEHEHDSDSEKTLLDPESRRSFSPLHEQEKKSKAFQPPVTSLIEAHADWDQ</sequence>
<dbReference type="InterPro" id="IPR016166">
    <property type="entry name" value="FAD-bd_PCMH"/>
</dbReference>
<dbReference type="Gene3D" id="3.30.465.10">
    <property type="match status" value="1"/>
</dbReference>
<dbReference type="GO" id="GO:0005739">
    <property type="term" value="C:mitochondrion"/>
    <property type="evidence" value="ECO:0007669"/>
    <property type="project" value="TreeGrafter"/>
</dbReference>
<dbReference type="Proteomes" id="UP001362999">
    <property type="component" value="Unassembled WGS sequence"/>
</dbReference>
<dbReference type="SUPFAM" id="SSF56176">
    <property type="entry name" value="FAD-binding/transporter-associated domain-like"/>
    <property type="match status" value="1"/>
</dbReference>
<evidence type="ECO:0000259" key="6">
    <source>
        <dbReference type="PROSITE" id="PS51387"/>
    </source>
</evidence>
<dbReference type="InterPro" id="IPR006094">
    <property type="entry name" value="Oxid_FAD_bind_N"/>
</dbReference>
<dbReference type="Gene3D" id="1.10.45.10">
    <property type="entry name" value="Vanillyl-alcohol Oxidase, Chain A, domain 4"/>
    <property type="match status" value="1"/>
</dbReference>
<feature type="domain" description="FAD-binding PCMH-type" evidence="6">
    <location>
        <begin position="35"/>
        <end position="208"/>
    </location>
</feature>
<dbReference type="InterPro" id="IPR016167">
    <property type="entry name" value="FAD-bd_PCMH_sub1"/>
</dbReference>
<evidence type="ECO:0000256" key="1">
    <source>
        <dbReference type="ARBA" id="ARBA00005083"/>
    </source>
</evidence>
<feature type="compositionally biased region" description="Basic and acidic residues" evidence="5">
    <location>
        <begin position="575"/>
        <end position="591"/>
    </location>
</feature>
<dbReference type="AlphaFoldDB" id="A0AAW0BU93"/>
<comment type="pathway">
    <text evidence="1">Cofactor biosynthesis; D-erythroascorbate biosynthesis; dehydro-D-arabinono-1,4-lactone from D-arabinose: step 2/2.</text>
</comment>
<feature type="compositionally biased region" description="Acidic residues" evidence="5">
    <location>
        <begin position="605"/>
        <end position="617"/>
    </location>
</feature>
<feature type="region of interest" description="Disordered" evidence="5">
    <location>
        <begin position="572"/>
        <end position="667"/>
    </location>
</feature>
<dbReference type="EC" id="1.1.3.37" evidence="2"/>
<dbReference type="Gene3D" id="3.30.70.2520">
    <property type="match status" value="1"/>
</dbReference>
<dbReference type="GO" id="GO:0071949">
    <property type="term" value="F:FAD binding"/>
    <property type="evidence" value="ECO:0007669"/>
    <property type="project" value="InterPro"/>
</dbReference>
<evidence type="ECO:0000256" key="3">
    <source>
        <dbReference type="ARBA" id="ARBA00023002"/>
    </source>
</evidence>
<dbReference type="InterPro" id="IPR010031">
    <property type="entry name" value="FAD_lactone_oxidase-like"/>
</dbReference>
<dbReference type="Gene3D" id="3.30.43.10">
    <property type="entry name" value="Uridine Diphospho-n-acetylenolpyruvylglucosamine Reductase, domain 2"/>
    <property type="match status" value="1"/>
</dbReference>
<keyword evidence="8" id="KW-1185">Reference proteome</keyword>
<evidence type="ECO:0000313" key="7">
    <source>
        <dbReference type="EMBL" id="KAK7029841.1"/>
    </source>
</evidence>
<evidence type="ECO:0000256" key="2">
    <source>
        <dbReference type="ARBA" id="ARBA00013136"/>
    </source>
</evidence>
<proteinExistence type="predicted"/>
<evidence type="ECO:0000313" key="8">
    <source>
        <dbReference type="Proteomes" id="UP001362999"/>
    </source>
</evidence>
<evidence type="ECO:0000256" key="5">
    <source>
        <dbReference type="SAM" id="MobiDB-lite"/>
    </source>
</evidence>
<dbReference type="GO" id="GO:0003885">
    <property type="term" value="F:D-arabinono-1,4-lactone oxidase activity"/>
    <property type="evidence" value="ECO:0007669"/>
    <property type="project" value="UniProtKB-EC"/>
</dbReference>
<keyword evidence="3" id="KW-0560">Oxidoreductase</keyword>
<accession>A0AAW0BU93</accession>
<dbReference type="Pfam" id="PF04030">
    <property type="entry name" value="ALO"/>
    <property type="match status" value="1"/>
</dbReference>
<dbReference type="Pfam" id="PF01565">
    <property type="entry name" value="FAD_binding_4"/>
    <property type="match status" value="1"/>
</dbReference>
<organism evidence="7 8">
    <name type="scientific">Favolaschia claudopus</name>
    <dbReference type="NCBI Taxonomy" id="2862362"/>
    <lineage>
        <taxon>Eukaryota</taxon>
        <taxon>Fungi</taxon>
        <taxon>Dikarya</taxon>
        <taxon>Basidiomycota</taxon>
        <taxon>Agaricomycotina</taxon>
        <taxon>Agaricomycetes</taxon>
        <taxon>Agaricomycetidae</taxon>
        <taxon>Agaricales</taxon>
        <taxon>Marasmiineae</taxon>
        <taxon>Mycenaceae</taxon>
        <taxon>Favolaschia</taxon>
    </lineage>
</organism>
<reference evidence="7 8" key="1">
    <citation type="journal article" date="2024" name="J Genomics">
        <title>Draft genome sequencing and assembly of Favolaschia claudopus CIRM-BRFM 2984 isolated from oak limbs.</title>
        <authorList>
            <person name="Navarro D."/>
            <person name="Drula E."/>
            <person name="Chaduli D."/>
            <person name="Cazenave R."/>
            <person name="Ahrendt S."/>
            <person name="Wang J."/>
            <person name="Lipzen A."/>
            <person name="Daum C."/>
            <person name="Barry K."/>
            <person name="Grigoriev I.V."/>
            <person name="Favel A."/>
            <person name="Rosso M.N."/>
            <person name="Martin F."/>
        </authorList>
    </citation>
    <scope>NUCLEOTIDE SEQUENCE [LARGE SCALE GENOMIC DNA]</scope>
    <source>
        <strain evidence="7 8">CIRM-BRFM 2984</strain>
    </source>
</reference>
<name>A0AAW0BU93_9AGAR</name>
<dbReference type="InterPro" id="IPR036318">
    <property type="entry name" value="FAD-bd_PCMH-like_sf"/>
</dbReference>
<dbReference type="InterPro" id="IPR016169">
    <property type="entry name" value="FAD-bd_PCMH_sub2"/>
</dbReference>
<gene>
    <name evidence="7" type="ORF">R3P38DRAFT_2703237</name>
</gene>
<dbReference type="EMBL" id="JAWWNJ010000026">
    <property type="protein sequence ID" value="KAK7029841.1"/>
    <property type="molecule type" value="Genomic_DNA"/>
</dbReference>